<feature type="domain" description="Alcohol dehydrogenase-like N-terminal" evidence="8">
    <location>
        <begin position="23"/>
        <end position="140"/>
    </location>
</feature>
<keyword evidence="4" id="KW-0560">Oxidoreductase</keyword>
<evidence type="ECO:0000259" key="7">
    <source>
        <dbReference type="Pfam" id="PF00107"/>
    </source>
</evidence>
<dbReference type="PANTHER" id="PTHR43401">
    <property type="entry name" value="L-THREONINE 3-DEHYDROGENASE"/>
    <property type="match status" value="1"/>
</dbReference>
<evidence type="ECO:0000313" key="11">
    <source>
        <dbReference type="Proteomes" id="UP001500622"/>
    </source>
</evidence>
<feature type="domain" description="Alcohol dehydrogenase-like C-terminal" evidence="7">
    <location>
        <begin position="179"/>
        <end position="283"/>
    </location>
</feature>
<dbReference type="InterPro" id="IPR013154">
    <property type="entry name" value="ADH-like_N"/>
</dbReference>
<proteinExistence type="inferred from homology"/>
<evidence type="ECO:0000256" key="4">
    <source>
        <dbReference type="ARBA" id="ARBA00023002"/>
    </source>
</evidence>
<feature type="region of interest" description="Disordered" evidence="6">
    <location>
        <begin position="317"/>
        <end position="337"/>
    </location>
</feature>
<keyword evidence="11" id="KW-1185">Reference proteome</keyword>
<dbReference type="Gene3D" id="3.90.180.10">
    <property type="entry name" value="Medium-chain alcohol dehydrogenases, catalytic domain"/>
    <property type="match status" value="1"/>
</dbReference>
<dbReference type="InterPro" id="IPR013149">
    <property type="entry name" value="ADH-like_C"/>
</dbReference>
<dbReference type="RefSeq" id="WP_345214797.1">
    <property type="nucleotide sequence ID" value="NZ_BAABGN010000002.1"/>
</dbReference>
<evidence type="ECO:0000313" key="10">
    <source>
        <dbReference type="EMBL" id="GAA4420034.1"/>
    </source>
</evidence>
<gene>
    <name evidence="9" type="ORF">GCM10023169_03730</name>
    <name evidence="10" type="ORF">GCM10023169_11340</name>
</gene>
<dbReference type="InterPro" id="IPR011032">
    <property type="entry name" value="GroES-like_sf"/>
</dbReference>
<comment type="similarity">
    <text evidence="5">Belongs to the zinc-containing alcohol dehydrogenase family.</text>
</comment>
<dbReference type="InterPro" id="IPR050129">
    <property type="entry name" value="Zn_alcohol_dh"/>
</dbReference>
<dbReference type="InterPro" id="IPR036291">
    <property type="entry name" value="NAD(P)-bd_dom_sf"/>
</dbReference>
<reference evidence="9" key="1">
    <citation type="journal article" date="2014" name="Int. J. Syst. Evol. Microbiol.">
        <title>Complete genome of a new Firmicutes species belonging to the dominant human colonic microbiota ('Ruminococcus bicirculans') reveals two chromosomes and a selective capacity to utilize plant glucans.</title>
        <authorList>
            <consortium name="NISC Comparative Sequencing Program"/>
            <person name="Wegmann U."/>
            <person name="Louis P."/>
            <person name="Goesmann A."/>
            <person name="Henrissat B."/>
            <person name="Duncan S.H."/>
            <person name="Flint H.J."/>
        </authorList>
    </citation>
    <scope>NUCLEOTIDE SEQUENCE</scope>
    <source>
        <strain evidence="9">JCM 17810</strain>
    </source>
</reference>
<evidence type="ECO:0000259" key="8">
    <source>
        <dbReference type="Pfam" id="PF08240"/>
    </source>
</evidence>
<dbReference type="SUPFAM" id="SSF50129">
    <property type="entry name" value="GroES-like"/>
    <property type="match status" value="1"/>
</dbReference>
<reference evidence="9" key="3">
    <citation type="submission" date="2023-12" db="EMBL/GenBank/DDBJ databases">
        <authorList>
            <person name="Sun Q."/>
            <person name="Inoue M."/>
        </authorList>
    </citation>
    <scope>NUCLEOTIDE SEQUENCE</scope>
    <source>
        <strain evidence="9">JCM 17810</strain>
    </source>
</reference>
<evidence type="ECO:0000256" key="6">
    <source>
        <dbReference type="SAM" id="MobiDB-lite"/>
    </source>
</evidence>
<comment type="caution">
    <text evidence="9">The sequence shown here is derived from an EMBL/GenBank/DDBJ whole genome shotgun (WGS) entry which is preliminary data.</text>
</comment>
<evidence type="ECO:0000313" key="9">
    <source>
        <dbReference type="EMBL" id="GAA4416440.1"/>
    </source>
</evidence>
<protein>
    <submittedName>
        <fullName evidence="9">Alcohol dehydrogenase catalytic domain-containing protein</fullName>
    </submittedName>
</protein>
<evidence type="ECO:0000256" key="2">
    <source>
        <dbReference type="ARBA" id="ARBA00022723"/>
    </source>
</evidence>
<dbReference type="InterPro" id="IPR002328">
    <property type="entry name" value="ADH_Zn_CS"/>
</dbReference>
<dbReference type="Proteomes" id="UP001500622">
    <property type="component" value="Unassembled WGS sequence"/>
</dbReference>
<evidence type="ECO:0000256" key="1">
    <source>
        <dbReference type="ARBA" id="ARBA00001947"/>
    </source>
</evidence>
<dbReference type="SUPFAM" id="SSF51735">
    <property type="entry name" value="NAD(P)-binding Rossmann-fold domains"/>
    <property type="match status" value="1"/>
</dbReference>
<dbReference type="PROSITE" id="PS00059">
    <property type="entry name" value="ADH_ZINC"/>
    <property type="match status" value="1"/>
</dbReference>
<dbReference type="EMBL" id="BAABGN010000004">
    <property type="protein sequence ID" value="GAA4420034.1"/>
    <property type="molecule type" value="Genomic_DNA"/>
</dbReference>
<evidence type="ECO:0000256" key="5">
    <source>
        <dbReference type="RuleBase" id="RU361277"/>
    </source>
</evidence>
<organism evidence="9 11">
    <name type="scientific">Georgenia halophila</name>
    <dbReference type="NCBI Taxonomy" id="620889"/>
    <lineage>
        <taxon>Bacteria</taxon>
        <taxon>Bacillati</taxon>
        <taxon>Actinomycetota</taxon>
        <taxon>Actinomycetes</taxon>
        <taxon>Micrococcales</taxon>
        <taxon>Bogoriellaceae</taxon>
        <taxon>Georgenia</taxon>
    </lineage>
</organism>
<name>A0ABP8KUH4_9MICO</name>
<comment type="cofactor">
    <cofactor evidence="1 5">
        <name>Zn(2+)</name>
        <dbReference type="ChEBI" id="CHEBI:29105"/>
    </cofactor>
</comment>
<accession>A0ABP8KUH4</accession>
<dbReference type="PANTHER" id="PTHR43401:SF2">
    <property type="entry name" value="L-THREONINE 3-DEHYDROGENASE"/>
    <property type="match status" value="1"/>
</dbReference>
<dbReference type="EMBL" id="BAABGN010000002">
    <property type="protein sequence ID" value="GAA4416440.1"/>
    <property type="molecule type" value="Genomic_DNA"/>
</dbReference>
<dbReference type="Pfam" id="PF00107">
    <property type="entry name" value="ADH_zinc_N"/>
    <property type="match status" value="1"/>
</dbReference>
<dbReference type="Gene3D" id="3.40.50.720">
    <property type="entry name" value="NAD(P)-binding Rossmann-like Domain"/>
    <property type="match status" value="1"/>
</dbReference>
<evidence type="ECO:0000256" key="3">
    <source>
        <dbReference type="ARBA" id="ARBA00022833"/>
    </source>
</evidence>
<sequence>MRAFVITGPGHGEVRDVPEPEAGPGQVVVDVERAGVCGTDAEFFSGHMAYLATGDASYPVRIGHEWCGRVSAVGAGVDPTWAGRRVTGDTMLGCRRCERCRADRQHLCADRFEIGVRGGWPGALAERLPVPVSALVPLPDAVDETLGALVEPGGNAVRCVRAADVRPGARVLVLGAGTIGLLVAQVARAHGGEVSVLERSEHARDFAASLGFHQVATARDLEGLALDAVVDATNGAEMPSFAVERVEPGGRVVLIGLAAQQSVIDTRRLALKDVTAVGVLSASGGLAGTVELYASGRVDPRPLVAATVGLERVGDVLAGERPPTAGPGPKIHVDPRL</sequence>
<keyword evidence="3 5" id="KW-0862">Zinc</keyword>
<reference evidence="11" key="2">
    <citation type="journal article" date="2019" name="Int. J. Syst. Evol. Microbiol.">
        <title>The Global Catalogue of Microorganisms (GCM) 10K type strain sequencing project: providing services to taxonomists for standard genome sequencing and annotation.</title>
        <authorList>
            <consortium name="The Broad Institute Genomics Platform"/>
            <consortium name="The Broad Institute Genome Sequencing Center for Infectious Disease"/>
            <person name="Wu L."/>
            <person name="Ma J."/>
        </authorList>
    </citation>
    <scope>NUCLEOTIDE SEQUENCE [LARGE SCALE GENOMIC DNA]</scope>
    <source>
        <strain evidence="11">JCM 17810</strain>
    </source>
</reference>
<dbReference type="Pfam" id="PF08240">
    <property type="entry name" value="ADH_N"/>
    <property type="match status" value="1"/>
</dbReference>
<keyword evidence="2 5" id="KW-0479">Metal-binding</keyword>